<dbReference type="EMBL" id="JALDAX010000013">
    <property type="protein sequence ID" value="MCI3243852.1"/>
    <property type="molecule type" value="Genomic_DNA"/>
</dbReference>
<reference evidence="2" key="1">
    <citation type="submission" date="2022-03" db="EMBL/GenBank/DDBJ databases">
        <title>Streptomyces 7R015 and 7R016 isolated from Barleria lupulina in Thailand.</title>
        <authorList>
            <person name="Kanchanasin P."/>
            <person name="Phongsopitanun W."/>
            <person name="Tanasupawat S."/>
        </authorList>
    </citation>
    <scope>NUCLEOTIDE SEQUENCE</scope>
    <source>
        <strain evidence="2">7R016</strain>
    </source>
</reference>
<evidence type="ECO:0000259" key="1">
    <source>
        <dbReference type="Pfam" id="PF04149"/>
    </source>
</evidence>
<gene>
    <name evidence="2" type="ORF">MQN93_29430</name>
</gene>
<dbReference type="Proteomes" id="UP001165270">
    <property type="component" value="Unassembled WGS sequence"/>
</dbReference>
<organism evidence="2 3">
    <name type="scientific">Streptomyces spinosisporus</name>
    <dbReference type="NCBI Taxonomy" id="2927582"/>
    <lineage>
        <taxon>Bacteria</taxon>
        <taxon>Bacillati</taxon>
        <taxon>Actinomycetota</taxon>
        <taxon>Actinomycetes</taxon>
        <taxon>Kitasatosporales</taxon>
        <taxon>Streptomycetaceae</taxon>
        <taxon>Streptomyces</taxon>
    </lineage>
</organism>
<name>A0ABS9XSI2_9ACTN</name>
<accession>A0ABS9XSI2</accession>
<dbReference type="InterPro" id="IPR007278">
    <property type="entry name" value="DUF397"/>
</dbReference>
<evidence type="ECO:0000313" key="3">
    <source>
        <dbReference type="Proteomes" id="UP001165270"/>
    </source>
</evidence>
<protein>
    <submittedName>
        <fullName evidence="2">DUF397 domain-containing protein</fullName>
    </submittedName>
</protein>
<keyword evidence="3" id="KW-1185">Reference proteome</keyword>
<evidence type="ECO:0000313" key="2">
    <source>
        <dbReference type="EMBL" id="MCI3243852.1"/>
    </source>
</evidence>
<sequence>MTHAKGSPWLWRKSSYSGTNGECVEVAFLGSTVAVRDSRNPNTAVVSLSRASWRAFLGMLRAGGAVTGRGT</sequence>
<feature type="domain" description="DUF397" evidence="1">
    <location>
        <begin position="11"/>
        <end position="60"/>
    </location>
</feature>
<dbReference type="Pfam" id="PF04149">
    <property type="entry name" value="DUF397"/>
    <property type="match status" value="1"/>
</dbReference>
<comment type="caution">
    <text evidence="2">The sequence shown here is derived from an EMBL/GenBank/DDBJ whole genome shotgun (WGS) entry which is preliminary data.</text>
</comment>
<proteinExistence type="predicted"/>